<dbReference type="NCBIfam" id="NF005559">
    <property type="entry name" value="PRK07231.1"/>
    <property type="match status" value="1"/>
</dbReference>
<sequence length="237" mass="25276">MFEDKVVIVTGGASGIGAAIARQFADEGAHVVVASIKMGESVESESDVFIETDVRDESQVKKMVDETLKKFGKVDIVVNSAGANHQNQRDVTSFSLEEYRNIMDTNMTGTFLLTKHALPHLLKTKGSIINIASQLGLVPEPNLGVYSASKAAVIMFTKAMAVRYAADGVRINCVCPGPIGTHFLRKDFSVAKIPVGRLGTPEEVANIVFFLASDKCSYVTGAAYTVDGASSLARPCG</sequence>
<dbReference type="InterPro" id="IPR002347">
    <property type="entry name" value="SDR_fam"/>
</dbReference>
<dbReference type="PRINTS" id="PR00081">
    <property type="entry name" value="GDHRDH"/>
</dbReference>
<dbReference type="SUPFAM" id="SSF51735">
    <property type="entry name" value="NAD(P)-binding Rossmann-fold domains"/>
    <property type="match status" value="1"/>
</dbReference>
<dbReference type="Gene3D" id="3.40.50.720">
    <property type="entry name" value="NAD(P)-binding Rossmann-like Domain"/>
    <property type="match status" value="1"/>
</dbReference>
<dbReference type="InterPro" id="IPR020904">
    <property type="entry name" value="Sc_DH/Rdtase_CS"/>
</dbReference>
<dbReference type="AlphaFoldDB" id="A0A1G2D312"/>
<reference evidence="2 3" key="1">
    <citation type="journal article" date="2016" name="Nat. Commun.">
        <title>Thousands of microbial genomes shed light on interconnected biogeochemical processes in an aquifer system.</title>
        <authorList>
            <person name="Anantharaman K."/>
            <person name="Brown C.T."/>
            <person name="Hug L.A."/>
            <person name="Sharon I."/>
            <person name="Castelle C.J."/>
            <person name="Probst A.J."/>
            <person name="Thomas B.C."/>
            <person name="Singh A."/>
            <person name="Wilkins M.J."/>
            <person name="Karaoz U."/>
            <person name="Brodie E.L."/>
            <person name="Williams K.H."/>
            <person name="Hubbard S.S."/>
            <person name="Banfield J.F."/>
        </authorList>
    </citation>
    <scope>NUCLEOTIDE SEQUENCE [LARGE SCALE GENOMIC DNA]</scope>
</reference>
<accession>A0A1G2D312</accession>
<dbReference type="Proteomes" id="UP000177996">
    <property type="component" value="Unassembled WGS sequence"/>
</dbReference>
<evidence type="ECO:0008006" key="4">
    <source>
        <dbReference type="Google" id="ProtNLM"/>
    </source>
</evidence>
<comment type="caution">
    <text evidence="2">The sequence shown here is derived from an EMBL/GenBank/DDBJ whole genome shotgun (WGS) entry which is preliminary data.</text>
</comment>
<evidence type="ECO:0000256" key="1">
    <source>
        <dbReference type="ARBA" id="ARBA00006484"/>
    </source>
</evidence>
<name>A0A1G2D312_9BACT</name>
<dbReference type="FunFam" id="3.40.50.720:FF:000084">
    <property type="entry name" value="Short-chain dehydrogenase reductase"/>
    <property type="match status" value="1"/>
</dbReference>
<evidence type="ECO:0000313" key="2">
    <source>
        <dbReference type="EMBL" id="OGZ08034.1"/>
    </source>
</evidence>
<dbReference type="Pfam" id="PF13561">
    <property type="entry name" value="adh_short_C2"/>
    <property type="match status" value="1"/>
</dbReference>
<evidence type="ECO:0000313" key="3">
    <source>
        <dbReference type="Proteomes" id="UP000177996"/>
    </source>
</evidence>
<dbReference type="PANTHER" id="PTHR42760">
    <property type="entry name" value="SHORT-CHAIN DEHYDROGENASES/REDUCTASES FAMILY MEMBER"/>
    <property type="match status" value="1"/>
</dbReference>
<protein>
    <recommendedName>
        <fullName evidence="4">Short-chain dehydrogenase</fullName>
    </recommendedName>
</protein>
<proteinExistence type="inferred from homology"/>
<organism evidence="2 3">
    <name type="scientific">Candidatus Lloydbacteria bacterium RIFCSPHIGHO2_02_FULL_50_13</name>
    <dbReference type="NCBI Taxonomy" id="1798661"/>
    <lineage>
        <taxon>Bacteria</taxon>
        <taxon>Candidatus Lloydiibacteriota</taxon>
    </lineage>
</organism>
<gene>
    <name evidence="2" type="ORF">A3D65_04675</name>
</gene>
<dbReference type="EMBL" id="MHLL01000045">
    <property type="protein sequence ID" value="OGZ08034.1"/>
    <property type="molecule type" value="Genomic_DNA"/>
</dbReference>
<comment type="similarity">
    <text evidence="1">Belongs to the short-chain dehydrogenases/reductases (SDR) family.</text>
</comment>
<dbReference type="CDD" id="cd05233">
    <property type="entry name" value="SDR_c"/>
    <property type="match status" value="1"/>
</dbReference>
<dbReference type="STRING" id="1798661.A3D65_04675"/>
<dbReference type="PRINTS" id="PR00080">
    <property type="entry name" value="SDRFAMILY"/>
</dbReference>
<dbReference type="GO" id="GO:0016616">
    <property type="term" value="F:oxidoreductase activity, acting on the CH-OH group of donors, NAD or NADP as acceptor"/>
    <property type="evidence" value="ECO:0007669"/>
    <property type="project" value="TreeGrafter"/>
</dbReference>
<dbReference type="InterPro" id="IPR036291">
    <property type="entry name" value="NAD(P)-bd_dom_sf"/>
</dbReference>
<dbReference type="PROSITE" id="PS00061">
    <property type="entry name" value="ADH_SHORT"/>
    <property type="match status" value="1"/>
</dbReference>